<evidence type="ECO:0008006" key="8">
    <source>
        <dbReference type="Google" id="ProtNLM"/>
    </source>
</evidence>
<dbReference type="SUPFAM" id="SSF52058">
    <property type="entry name" value="L domain-like"/>
    <property type="match status" value="1"/>
</dbReference>
<dbReference type="PANTHER" id="PTHR24366">
    <property type="entry name" value="IG(IMMUNOGLOBULIN) AND LRR(LEUCINE RICH REPEAT) DOMAINS"/>
    <property type="match status" value="1"/>
</dbReference>
<dbReference type="InterPro" id="IPR032675">
    <property type="entry name" value="LRR_dom_sf"/>
</dbReference>
<reference evidence="7" key="1">
    <citation type="journal article" date="2015" name="Nat. Genet.">
        <title>The genome and transcriptome of the zoonotic hookworm Ancylostoma ceylanicum identify infection-specific gene families.</title>
        <authorList>
            <person name="Schwarz E.M."/>
            <person name="Hu Y."/>
            <person name="Antoshechkin I."/>
            <person name="Miller M.M."/>
            <person name="Sternberg P.W."/>
            <person name="Aroian R.V."/>
        </authorList>
    </citation>
    <scope>NUCLEOTIDE SEQUENCE</scope>
    <source>
        <strain evidence="7">HY135</strain>
    </source>
</reference>
<name>A0A016SZ86_9BILA</name>
<feature type="transmembrane region" description="Helical" evidence="4">
    <location>
        <begin position="914"/>
        <end position="938"/>
    </location>
</feature>
<feature type="signal peptide" evidence="5">
    <location>
        <begin position="1"/>
        <end position="17"/>
    </location>
</feature>
<dbReference type="PROSITE" id="PS51450">
    <property type="entry name" value="LRR"/>
    <property type="match status" value="5"/>
</dbReference>
<keyword evidence="5" id="KW-0732">Signal</keyword>
<keyword evidence="2" id="KW-0677">Repeat</keyword>
<keyword evidence="1" id="KW-0433">Leucine-rich repeat</keyword>
<dbReference type="Proteomes" id="UP000024635">
    <property type="component" value="Unassembled WGS sequence"/>
</dbReference>
<dbReference type="InterPro" id="IPR003591">
    <property type="entry name" value="Leu-rich_rpt_typical-subtyp"/>
</dbReference>
<feature type="chain" id="PRO_5001486954" description="Leucine Rich repeat-containing domain protein" evidence="5">
    <location>
        <begin position="18"/>
        <end position="983"/>
    </location>
</feature>
<dbReference type="FunFam" id="3.80.10.10:FF:001164">
    <property type="entry name" value="GH01279p"/>
    <property type="match status" value="1"/>
</dbReference>
<evidence type="ECO:0000256" key="3">
    <source>
        <dbReference type="SAM" id="MobiDB-lite"/>
    </source>
</evidence>
<dbReference type="STRING" id="53326.A0A016SZ86"/>
<dbReference type="InterPro" id="IPR001611">
    <property type="entry name" value="Leu-rich_rpt"/>
</dbReference>
<dbReference type="SMART" id="SM00365">
    <property type="entry name" value="LRR_SD22"/>
    <property type="match status" value="7"/>
</dbReference>
<evidence type="ECO:0000313" key="6">
    <source>
        <dbReference type="EMBL" id="EYB95706.1"/>
    </source>
</evidence>
<dbReference type="SMART" id="SM00364">
    <property type="entry name" value="LRR_BAC"/>
    <property type="match status" value="6"/>
</dbReference>
<sequence>MTRTLLLFVVTLSLASAATDCPSLPSTCVCNKEGNGRVSITCEGAHLPSLFKDIGSTRIERLRVTGCSQPTLDVLPAGKIRSLALTNCQISTIDPKVFRLVESSLEELSLMNNSLSNVPLFGNMSRLTSLNLYGNKLKDVPEHSLDGLPRLRYLRIERNQICAFSPNALAEVKPRLELLDLSGNCFSAIPAQNLRNSVKLMYLDLSDNKISEINNFELMNLPQLKELRLHGNVLNQIHPMAFMNVPQLQYLYMRDNLIGSLDGNRLQAFHKLEILDVTNNLLQKLPELKDLTSLKQVRLDGNLIEKVETLAFSNNPKLQLISLQNNNIVQIARNSFDSLDQLLVLLLSNNSIQSIERGMLDGMKNLQQLNLRNNSLTSIDENTFSSLRHLTTLDLAHNNLKKIGKRTFLHQTKLFWLDLSNNQLTSFEEGTFDSKIANILLDGNRLICDDSFDWFVRYLVTNRVRTFLPFQPEISCAGPEKYAGVRLKDLMMKKANDTLNEGMKTLGFSEQGQRSFISSLIPGLRSAQPGAVDSAALEHAAAGIPILSTLSQAIPSMRNMPALEAGGAAAGQPVNPQLNTAIEQFTAPLVRFATGGQPVASDIQQLIESIPNFVVNVPGLGNVDISKLDPSLISHVLRGGQIPGIPKETLDNIVQQYMLKMHEAAAAAKSGTPMPNGEKFLPSLDKLPQELIAAVIQGDTLPGLNETQTQTVKNSPAQVALPMHQTSAKEAKISVSAACADGATLWLRPLEVASSLSLNLSHCFQDYYTSLIPVMAAEEENNNETSAEAPPTKAERPAFVFSKEMMDMLKMLPTGYDLSKIPAEIITAFSRGEVPDLRKLPNDLIEHFKSNSDKLGLIFNRVATGNTSLEEMLSKLPKFEKPVLSTFSPYDINRLSNEMIHEEEEAKKAARMRIYTSIALGLVGALTIVVLAIFAVYIKRQRRGKERQTLMSPGGPLPGAPLANSTMRRVPAAQASQLHMRAD</sequence>
<comment type="caution">
    <text evidence="6">The sequence shown here is derived from an EMBL/GenBank/DDBJ whole genome shotgun (WGS) entry which is preliminary data.</text>
</comment>
<dbReference type="Pfam" id="PF13855">
    <property type="entry name" value="LRR_8"/>
    <property type="match status" value="3"/>
</dbReference>
<accession>A0A016SZ86</accession>
<dbReference type="PANTHER" id="PTHR24366:SF170">
    <property type="entry name" value="RE50361P"/>
    <property type="match status" value="1"/>
</dbReference>
<feature type="region of interest" description="Disordered" evidence="3">
    <location>
        <begin position="945"/>
        <end position="968"/>
    </location>
</feature>
<proteinExistence type="predicted"/>
<evidence type="ECO:0000256" key="5">
    <source>
        <dbReference type="SAM" id="SignalP"/>
    </source>
</evidence>
<organism evidence="6 7">
    <name type="scientific">Ancylostoma ceylanicum</name>
    <dbReference type="NCBI Taxonomy" id="53326"/>
    <lineage>
        <taxon>Eukaryota</taxon>
        <taxon>Metazoa</taxon>
        <taxon>Ecdysozoa</taxon>
        <taxon>Nematoda</taxon>
        <taxon>Chromadorea</taxon>
        <taxon>Rhabditida</taxon>
        <taxon>Rhabditina</taxon>
        <taxon>Rhabditomorpha</taxon>
        <taxon>Strongyloidea</taxon>
        <taxon>Ancylostomatidae</taxon>
        <taxon>Ancylostomatinae</taxon>
        <taxon>Ancylostoma</taxon>
    </lineage>
</organism>
<dbReference type="AlphaFoldDB" id="A0A016SZ86"/>
<keyword evidence="4" id="KW-0812">Transmembrane</keyword>
<evidence type="ECO:0000256" key="2">
    <source>
        <dbReference type="ARBA" id="ARBA00022737"/>
    </source>
</evidence>
<keyword evidence="4" id="KW-1133">Transmembrane helix</keyword>
<dbReference type="OrthoDB" id="1055097at2759"/>
<keyword evidence="7" id="KW-1185">Reference proteome</keyword>
<evidence type="ECO:0000313" key="7">
    <source>
        <dbReference type="Proteomes" id="UP000024635"/>
    </source>
</evidence>
<keyword evidence="4" id="KW-0472">Membrane</keyword>
<evidence type="ECO:0000256" key="1">
    <source>
        <dbReference type="ARBA" id="ARBA00022614"/>
    </source>
</evidence>
<gene>
    <name evidence="6" type="primary">Acey_s0156.g3100</name>
    <name evidence="6" type="synonym">Acey-egg-6</name>
    <name evidence="6" type="ORF">Y032_0156g3100</name>
</gene>
<dbReference type="Gene3D" id="3.80.10.10">
    <property type="entry name" value="Ribonuclease Inhibitor"/>
    <property type="match status" value="3"/>
</dbReference>
<evidence type="ECO:0000256" key="4">
    <source>
        <dbReference type="SAM" id="Phobius"/>
    </source>
</evidence>
<dbReference type="SMART" id="SM00369">
    <property type="entry name" value="LRR_TYP"/>
    <property type="match status" value="14"/>
</dbReference>
<dbReference type="EMBL" id="JARK01001492">
    <property type="protein sequence ID" value="EYB95706.1"/>
    <property type="molecule type" value="Genomic_DNA"/>
</dbReference>
<protein>
    <recommendedName>
        <fullName evidence="8">Leucine Rich repeat-containing domain protein</fullName>
    </recommendedName>
</protein>